<protein>
    <submittedName>
        <fullName evidence="7">Uncharacterized protein</fullName>
    </submittedName>
</protein>
<accession>A0A8H3ZE04</accession>
<dbReference type="PANTHER" id="PTHR31896">
    <property type="entry name" value="FAMILY REGULATORY PROTEIN, PUTATIVE (AFU_ORTHOLOGUE AFUA_3G14730)-RELATED"/>
    <property type="match status" value="1"/>
</dbReference>
<evidence type="ECO:0000256" key="3">
    <source>
        <dbReference type="ARBA" id="ARBA00022679"/>
    </source>
</evidence>
<evidence type="ECO:0000256" key="2">
    <source>
        <dbReference type="ARBA" id="ARBA00009861"/>
    </source>
</evidence>
<dbReference type="InterPro" id="IPR023213">
    <property type="entry name" value="CAT-like_dom_sf"/>
</dbReference>
<dbReference type="Proteomes" id="UP000490939">
    <property type="component" value="Unassembled WGS sequence"/>
</dbReference>
<comment type="pathway">
    <text evidence="1">Secondary metabolite biosynthesis.</text>
</comment>
<organism evidence="7 9">
    <name type="scientific">Venturia inaequalis</name>
    <name type="common">Apple scab fungus</name>
    <dbReference type="NCBI Taxonomy" id="5025"/>
    <lineage>
        <taxon>Eukaryota</taxon>
        <taxon>Fungi</taxon>
        <taxon>Dikarya</taxon>
        <taxon>Ascomycota</taxon>
        <taxon>Pezizomycotina</taxon>
        <taxon>Dothideomycetes</taxon>
        <taxon>Pleosporomycetidae</taxon>
        <taxon>Venturiales</taxon>
        <taxon>Venturiaceae</taxon>
        <taxon>Venturia</taxon>
    </lineage>
</organism>
<keyword evidence="3" id="KW-0808">Transferase</keyword>
<dbReference type="AlphaFoldDB" id="A0A8H3ZE04"/>
<proteinExistence type="inferred from homology"/>
<keyword evidence="4" id="KW-0012">Acyltransferase</keyword>
<dbReference type="EMBL" id="WNWR01000167">
    <property type="protein sequence ID" value="KAE9989832.1"/>
    <property type="molecule type" value="Genomic_DNA"/>
</dbReference>
<dbReference type="EMBL" id="WNWS01000076">
    <property type="protein sequence ID" value="KAE9982393.1"/>
    <property type="molecule type" value="Genomic_DNA"/>
</dbReference>
<dbReference type="InterPro" id="IPR051283">
    <property type="entry name" value="Sec_Metabolite_Acyltrans"/>
</dbReference>
<evidence type="ECO:0000313" key="5">
    <source>
        <dbReference type="EMBL" id="KAE9977771.1"/>
    </source>
</evidence>
<gene>
    <name evidence="5" type="ORF">BLS_001137</name>
    <name evidence="7" type="ORF">EG327_002220</name>
    <name evidence="6" type="ORF">EG328_010927</name>
</gene>
<evidence type="ECO:0000313" key="7">
    <source>
        <dbReference type="EMBL" id="KAE9989832.1"/>
    </source>
</evidence>
<dbReference type="Proteomes" id="UP000433883">
    <property type="component" value="Unassembled WGS sequence"/>
</dbReference>
<name>A0A8H3ZE04_VENIN</name>
<dbReference type="Proteomes" id="UP000447873">
    <property type="component" value="Unassembled WGS sequence"/>
</dbReference>
<evidence type="ECO:0000313" key="9">
    <source>
        <dbReference type="Proteomes" id="UP000490939"/>
    </source>
</evidence>
<evidence type="ECO:0000313" key="8">
    <source>
        <dbReference type="Proteomes" id="UP000447873"/>
    </source>
</evidence>
<comment type="similarity">
    <text evidence="2">Belongs to the plant acyltransferase family.</text>
</comment>
<evidence type="ECO:0000256" key="1">
    <source>
        <dbReference type="ARBA" id="ARBA00005179"/>
    </source>
</evidence>
<sequence>MDSLRHILGLSPATAPLRHDEDEVYPVHMLDGARLVRSLSCTWILRFNDVLDPEVLHTSLSRLLDTGDWRKVGGRIHLKEDKVKLEIHVPRPFTEARPAVSFSHKTFAIPIEDHPVAKTLPHATHDPSLHVGSPSFRAFAVGENAPKSFDDYLDTDRPQLRLHITSFEDTTLVGLSWPHTLMDVMGQKSLLQAWSLVVAGRDNEVPAMLGAREDAVCAALDTPAAKKEEFALAPLHLKGLRFAMWALRFFWDIFCNRVVEKRSIFIPHKAMDKLRQRAQDDLPVVDGQDKPFISDGDILTAWLCRSVALSLPRPRPLAVMQALNIGLRLPSLINAPGLFVQNMTLSGGVNLAADVARGSLGSIALNHREQLAGQLSEAQVLASLRHIREKVKPETSSVPRLFAPPDAVLVNFSNWSRADIFNVVDFSGAVVRAGGTDPPGKLASQYHGSLSDNSAMRNVFIIVGKDREGNYWIQGHLLPQTLAWIEESLREIG</sequence>
<evidence type="ECO:0000256" key="4">
    <source>
        <dbReference type="ARBA" id="ARBA00023315"/>
    </source>
</evidence>
<dbReference type="GO" id="GO:0016746">
    <property type="term" value="F:acyltransferase activity"/>
    <property type="evidence" value="ECO:0007669"/>
    <property type="project" value="UniProtKB-KW"/>
</dbReference>
<dbReference type="Gene3D" id="3.30.559.10">
    <property type="entry name" value="Chloramphenicol acetyltransferase-like domain"/>
    <property type="match status" value="2"/>
</dbReference>
<keyword evidence="9" id="KW-1185">Reference proteome</keyword>
<evidence type="ECO:0000313" key="6">
    <source>
        <dbReference type="EMBL" id="KAE9982393.1"/>
    </source>
</evidence>
<dbReference type="PANTHER" id="PTHR31896:SF69">
    <property type="entry name" value="FAMILY REGULATORY PROTEIN, PUTATIVE (AFU_ORTHOLOGUE AFUA_3G14730)-RELATED"/>
    <property type="match status" value="1"/>
</dbReference>
<reference evidence="7 9" key="1">
    <citation type="submission" date="2019-07" db="EMBL/GenBank/DDBJ databases">
        <title>Venturia inaequalis Genome Resource.</title>
        <authorList>
            <person name="Lichtner F.J."/>
        </authorList>
    </citation>
    <scope>NUCLEOTIDE SEQUENCE [LARGE SCALE GENOMIC DNA]</scope>
    <source>
        <strain evidence="6 8">120213</strain>
        <strain evidence="5">Bline_iso_100314</strain>
        <strain evidence="7 9">DMI_063113</strain>
    </source>
</reference>
<dbReference type="OrthoDB" id="21502at2759"/>
<comment type="caution">
    <text evidence="7">The sequence shown here is derived from an EMBL/GenBank/DDBJ whole genome shotgun (WGS) entry which is preliminary data.</text>
</comment>
<dbReference type="EMBL" id="WNWQ01000124">
    <property type="protein sequence ID" value="KAE9977771.1"/>
    <property type="molecule type" value="Genomic_DNA"/>
</dbReference>